<organism evidence="3 4">
    <name type="scientific">Brenthis ino</name>
    <name type="common">lesser marbled fritillary</name>
    <dbReference type="NCBI Taxonomy" id="405034"/>
    <lineage>
        <taxon>Eukaryota</taxon>
        <taxon>Metazoa</taxon>
        <taxon>Ecdysozoa</taxon>
        <taxon>Arthropoda</taxon>
        <taxon>Hexapoda</taxon>
        <taxon>Insecta</taxon>
        <taxon>Pterygota</taxon>
        <taxon>Neoptera</taxon>
        <taxon>Endopterygota</taxon>
        <taxon>Lepidoptera</taxon>
        <taxon>Glossata</taxon>
        <taxon>Ditrysia</taxon>
        <taxon>Papilionoidea</taxon>
        <taxon>Nymphalidae</taxon>
        <taxon>Heliconiinae</taxon>
        <taxon>Argynnini</taxon>
        <taxon>Brenthis</taxon>
    </lineage>
</organism>
<dbReference type="Proteomes" id="UP000838878">
    <property type="component" value="Chromosome 2"/>
</dbReference>
<keyword evidence="2" id="KW-0732">Signal</keyword>
<protein>
    <submittedName>
        <fullName evidence="3">Uncharacterized protein</fullName>
    </submittedName>
</protein>
<feature type="compositionally biased region" description="Polar residues" evidence="1">
    <location>
        <begin position="153"/>
        <end position="165"/>
    </location>
</feature>
<feature type="chain" id="PRO_5035449501" evidence="2">
    <location>
        <begin position="22"/>
        <end position="179"/>
    </location>
</feature>
<evidence type="ECO:0000313" key="3">
    <source>
        <dbReference type="EMBL" id="CAH0721486.1"/>
    </source>
</evidence>
<gene>
    <name evidence="3" type="ORF">BINO364_LOCUS7583</name>
</gene>
<feature type="non-terminal residue" evidence="3">
    <location>
        <position position="179"/>
    </location>
</feature>
<feature type="signal peptide" evidence="2">
    <location>
        <begin position="1"/>
        <end position="21"/>
    </location>
</feature>
<keyword evidence="4" id="KW-1185">Reference proteome</keyword>
<evidence type="ECO:0000256" key="1">
    <source>
        <dbReference type="SAM" id="MobiDB-lite"/>
    </source>
</evidence>
<feature type="region of interest" description="Disordered" evidence="1">
    <location>
        <begin position="110"/>
        <end position="136"/>
    </location>
</feature>
<reference evidence="3" key="1">
    <citation type="submission" date="2021-12" db="EMBL/GenBank/DDBJ databases">
        <authorList>
            <person name="Martin H S."/>
        </authorList>
    </citation>
    <scope>NUCLEOTIDE SEQUENCE</scope>
</reference>
<sequence>MTVKMLFILVLFCLLTRSIQGTSKPNWFKTPDYSRLQNFNFFMNQRKFQDLVPALKFFRMVSLTENDIENQLENINKHFYNLQDVWTIADNFRHLENQLLKPGMALPLSVSPSSKETDTANLHINSRTSTPQPFTNSYVTTAEDISTLPNILTNSPKMEDSLNSSQEDDYNIDVREDLN</sequence>
<name>A0A8J9YCP4_9NEOP</name>
<feature type="region of interest" description="Disordered" evidence="1">
    <location>
        <begin position="153"/>
        <end position="179"/>
    </location>
</feature>
<evidence type="ECO:0000313" key="4">
    <source>
        <dbReference type="Proteomes" id="UP000838878"/>
    </source>
</evidence>
<dbReference type="EMBL" id="OV170222">
    <property type="protein sequence ID" value="CAH0721486.1"/>
    <property type="molecule type" value="Genomic_DNA"/>
</dbReference>
<proteinExistence type="predicted"/>
<accession>A0A8J9YCP4</accession>
<evidence type="ECO:0000256" key="2">
    <source>
        <dbReference type="SAM" id="SignalP"/>
    </source>
</evidence>
<dbReference type="AlphaFoldDB" id="A0A8J9YCP4"/>